<dbReference type="Pfam" id="PF01594">
    <property type="entry name" value="AI-2E_transport"/>
    <property type="match status" value="1"/>
</dbReference>
<feature type="transmembrane region" description="Helical" evidence="8">
    <location>
        <begin position="195"/>
        <end position="215"/>
    </location>
</feature>
<sequence length="353" mass="38691">MAGVIWILFPFISLVLIMLVLSFIFTSIFLPAVDTLERRIHNRGLSVLLIVGSAIVAFTWFLGSFMSNFGQQIKEFSAKLQEQEFSNSLIALSDKIQVMIPDSMLNLIPESSEIITGLQGKLSNVFQNILGLLSTTGNIIFIMVMTLIFTIIVLVEYYSFKRSMVRFIPNRYFEIGLRLIYNVEQQVSKFLMGQLFAAVTVALLSILGLFILNQVGANLTLIVFIGIIAGFANLIPMVGPFVGMIPAILIAIMNNLGNSAAMGHYLLGAVPSPFFILDIILMFIIVQQIDNNFVTPIVVGESTGLHPMIVMIALLIGGILMGPLGMLFAVPAAGIIKVVIQEISFASQNSHLI</sequence>
<keyword evidence="3" id="KW-0813">Transport</keyword>
<keyword evidence="7 8" id="KW-0472">Membrane</keyword>
<dbReference type="GO" id="GO:0055085">
    <property type="term" value="P:transmembrane transport"/>
    <property type="evidence" value="ECO:0007669"/>
    <property type="project" value="TreeGrafter"/>
</dbReference>
<evidence type="ECO:0000256" key="1">
    <source>
        <dbReference type="ARBA" id="ARBA00004651"/>
    </source>
</evidence>
<dbReference type="InterPro" id="IPR002549">
    <property type="entry name" value="AI-2E-like"/>
</dbReference>
<reference evidence="9" key="1">
    <citation type="submission" date="2018-05" db="EMBL/GenBank/DDBJ databases">
        <authorList>
            <person name="Lanie J.A."/>
            <person name="Ng W.-L."/>
            <person name="Kazmierczak K.M."/>
            <person name="Andrzejewski T.M."/>
            <person name="Davidsen T.M."/>
            <person name="Wayne K.J."/>
            <person name="Tettelin H."/>
            <person name="Glass J.I."/>
            <person name="Rusch D."/>
            <person name="Podicherti R."/>
            <person name="Tsui H.-C.T."/>
            <person name="Winkler M.E."/>
        </authorList>
    </citation>
    <scope>NUCLEOTIDE SEQUENCE</scope>
</reference>
<comment type="similarity">
    <text evidence="2">Belongs to the autoinducer-2 exporter (AI-2E) (TC 2.A.86) family.</text>
</comment>
<gene>
    <name evidence="9" type="ORF">METZ01_LOCUS28530</name>
</gene>
<name>A0A381Q8M0_9ZZZZ</name>
<feature type="transmembrane region" description="Helical" evidence="8">
    <location>
        <begin position="221"/>
        <end position="253"/>
    </location>
</feature>
<evidence type="ECO:0000256" key="8">
    <source>
        <dbReference type="SAM" id="Phobius"/>
    </source>
</evidence>
<evidence type="ECO:0000256" key="3">
    <source>
        <dbReference type="ARBA" id="ARBA00022448"/>
    </source>
</evidence>
<evidence type="ECO:0000256" key="7">
    <source>
        <dbReference type="ARBA" id="ARBA00023136"/>
    </source>
</evidence>
<feature type="transmembrane region" description="Helical" evidence="8">
    <location>
        <begin position="6"/>
        <end position="33"/>
    </location>
</feature>
<dbReference type="EMBL" id="UINC01001254">
    <property type="protein sequence ID" value="SUZ75676.1"/>
    <property type="molecule type" value="Genomic_DNA"/>
</dbReference>
<keyword evidence="4" id="KW-1003">Cell membrane</keyword>
<dbReference type="GO" id="GO:0005886">
    <property type="term" value="C:plasma membrane"/>
    <property type="evidence" value="ECO:0007669"/>
    <property type="project" value="UniProtKB-SubCell"/>
</dbReference>
<organism evidence="9">
    <name type="scientific">marine metagenome</name>
    <dbReference type="NCBI Taxonomy" id="408172"/>
    <lineage>
        <taxon>unclassified sequences</taxon>
        <taxon>metagenomes</taxon>
        <taxon>ecological metagenomes</taxon>
    </lineage>
</organism>
<protein>
    <recommendedName>
        <fullName evidence="10">AI-2E family transporter</fullName>
    </recommendedName>
</protein>
<evidence type="ECO:0000256" key="4">
    <source>
        <dbReference type="ARBA" id="ARBA00022475"/>
    </source>
</evidence>
<evidence type="ECO:0000313" key="9">
    <source>
        <dbReference type="EMBL" id="SUZ75676.1"/>
    </source>
</evidence>
<feature type="transmembrane region" description="Helical" evidence="8">
    <location>
        <begin position="45"/>
        <end position="66"/>
    </location>
</feature>
<comment type="subcellular location">
    <subcellularLocation>
        <location evidence="1">Cell membrane</location>
        <topology evidence="1">Multi-pass membrane protein</topology>
    </subcellularLocation>
</comment>
<feature type="transmembrane region" description="Helical" evidence="8">
    <location>
        <begin position="309"/>
        <end position="330"/>
    </location>
</feature>
<accession>A0A381Q8M0</accession>
<keyword evidence="6 8" id="KW-1133">Transmembrane helix</keyword>
<evidence type="ECO:0000256" key="5">
    <source>
        <dbReference type="ARBA" id="ARBA00022692"/>
    </source>
</evidence>
<evidence type="ECO:0008006" key="10">
    <source>
        <dbReference type="Google" id="ProtNLM"/>
    </source>
</evidence>
<keyword evidence="5 8" id="KW-0812">Transmembrane</keyword>
<feature type="transmembrane region" description="Helical" evidence="8">
    <location>
        <begin position="265"/>
        <end position="289"/>
    </location>
</feature>
<evidence type="ECO:0000256" key="6">
    <source>
        <dbReference type="ARBA" id="ARBA00022989"/>
    </source>
</evidence>
<feature type="transmembrane region" description="Helical" evidence="8">
    <location>
        <begin position="139"/>
        <end position="158"/>
    </location>
</feature>
<proteinExistence type="inferred from homology"/>
<dbReference type="AlphaFoldDB" id="A0A381Q8M0"/>
<dbReference type="PANTHER" id="PTHR21716:SF53">
    <property type="entry name" value="PERMEASE PERM-RELATED"/>
    <property type="match status" value="1"/>
</dbReference>
<evidence type="ECO:0000256" key="2">
    <source>
        <dbReference type="ARBA" id="ARBA00009773"/>
    </source>
</evidence>
<dbReference type="PANTHER" id="PTHR21716">
    <property type="entry name" value="TRANSMEMBRANE PROTEIN"/>
    <property type="match status" value="1"/>
</dbReference>